<keyword evidence="2 3" id="KW-0687">Ribonucleoprotein</keyword>
<name>A0AAU7QSV4_9FLAO</name>
<dbReference type="EMBL" id="CP157897">
    <property type="protein sequence ID" value="XBT18857.1"/>
    <property type="molecule type" value="Genomic_DNA"/>
</dbReference>
<gene>
    <name evidence="3 4" type="primary">rpsP</name>
    <name evidence="4" type="ORF">ABPD24_00020</name>
</gene>
<reference evidence="4" key="1">
    <citation type="submission" date="2024-06" db="EMBL/GenBank/DDBJ databases">
        <title>Diversity, functionality, and evolutionary history of bacterial symbionts in false click beetles (Coleoptera, Throscidae).</title>
        <authorList>
            <person name="Wierz J.C."/>
            <person name="Malm H."/>
            <person name="Kaltenpoth M."/>
            <person name="Engl T."/>
        </authorList>
    </citation>
    <scope>NUCLEOTIDE SEQUENCE</scope>
    <source>
        <strain evidence="4">AspAUS03</strain>
    </source>
</reference>
<accession>A0AAU7QSV4</accession>
<dbReference type="AlphaFoldDB" id="A0AAU7QSV4"/>
<dbReference type="GO" id="GO:0006412">
    <property type="term" value="P:translation"/>
    <property type="evidence" value="ECO:0007669"/>
    <property type="project" value="UniProtKB-UniRule"/>
</dbReference>
<comment type="similarity">
    <text evidence="3">Belongs to the bacterial ribosomal protein bS16 family.</text>
</comment>
<organism evidence="4">
    <name type="scientific">Candidatus Shikimatogenerans sp. AspAUS03</name>
    <dbReference type="NCBI Taxonomy" id="3158563"/>
    <lineage>
        <taxon>Bacteria</taxon>
        <taxon>Pseudomonadati</taxon>
        <taxon>Bacteroidota</taxon>
        <taxon>Flavobacteriia</taxon>
        <taxon>Flavobacteriales</taxon>
        <taxon>Candidatus Shikimatogenerans</taxon>
    </lineage>
</organism>
<dbReference type="PANTHER" id="PTHR12919:SF20">
    <property type="entry name" value="SMALL RIBOSOMAL SUBUNIT PROTEIN BS16M"/>
    <property type="match status" value="1"/>
</dbReference>
<dbReference type="GO" id="GO:0015935">
    <property type="term" value="C:small ribosomal subunit"/>
    <property type="evidence" value="ECO:0007669"/>
    <property type="project" value="TreeGrafter"/>
</dbReference>
<evidence type="ECO:0000313" key="4">
    <source>
        <dbReference type="EMBL" id="XBT18857.1"/>
    </source>
</evidence>
<dbReference type="NCBIfam" id="TIGR00002">
    <property type="entry name" value="S16"/>
    <property type="match status" value="1"/>
</dbReference>
<protein>
    <recommendedName>
        <fullName evidence="3">Small ribosomal subunit protein bS16</fullName>
    </recommendedName>
</protein>
<dbReference type="Pfam" id="PF00886">
    <property type="entry name" value="Ribosomal_S16"/>
    <property type="match status" value="1"/>
</dbReference>
<proteinExistence type="inferred from homology"/>
<dbReference type="HAMAP" id="MF_00385">
    <property type="entry name" value="Ribosomal_bS16"/>
    <property type="match status" value="1"/>
</dbReference>
<evidence type="ECO:0000256" key="3">
    <source>
        <dbReference type="HAMAP-Rule" id="MF_00385"/>
    </source>
</evidence>
<dbReference type="GO" id="GO:0003735">
    <property type="term" value="F:structural constituent of ribosome"/>
    <property type="evidence" value="ECO:0007669"/>
    <property type="project" value="InterPro"/>
</dbReference>
<dbReference type="PANTHER" id="PTHR12919">
    <property type="entry name" value="30S RIBOSOMAL PROTEIN S16"/>
    <property type="match status" value="1"/>
</dbReference>
<dbReference type="InterPro" id="IPR000307">
    <property type="entry name" value="Ribosomal_bS16"/>
</dbReference>
<dbReference type="Gene3D" id="3.30.1320.10">
    <property type="match status" value="1"/>
</dbReference>
<dbReference type="GO" id="GO:0005737">
    <property type="term" value="C:cytoplasm"/>
    <property type="evidence" value="ECO:0007669"/>
    <property type="project" value="UniProtKB-ARBA"/>
</dbReference>
<evidence type="ECO:0000256" key="2">
    <source>
        <dbReference type="ARBA" id="ARBA00023274"/>
    </source>
</evidence>
<dbReference type="InterPro" id="IPR023803">
    <property type="entry name" value="Ribosomal_bS16_dom_sf"/>
</dbReference>
<keyword evidence="1 3" id="KW-0689">Ribosomal protein</keyword>
<evidence type="ECO:0000256" key="1">
    <source>
        <dbReference type="ARBA" id="ARBA00022980"/>
    </source>
</evidence>
<sequence length="109" mass="13200">MSVRIRLQQLGKKRFHVYRIVVADSRCPRNGKIIFKLGYYNPNFKKNIIKLSIKNTIKWLKLGAQPNMKTKSILKTQGVYYLLYLYKKYKFKEKVKEIFKLWNLKKKKI</sequence>
<dbReference type="SUPFAM" id="SSF54565">
    <property type="entry name" value="Ribosomal protein S16"/>
    <property type="match status" value="1"/>
</dbReference>